<dbReference type="PROSITE" id="PS51379">
    <property type="entry name" value="4FE4S_FER_2"/>
    <property type="match status" value="2"/>
</dbReference>
<dbReference type="PANTHER" id="PTHR43687:SF1">
    <property type="entry name" value="FERREDOXIN III"/>
    <property type="match status" value="1"/>
</dbReference>
<dbReference type="InterPro" id="IPR022738">
    <property type="entry name" value="AprB_C"/>
</dbReference>
<dbReference type="InterPro" id="IPR017900">
    <property type="entry name" value="4Fe4S_Fe_S_CS"/>
</dbReference>
<dbReference type="AlphaFoldDB" id="A0A2R6APX7"/>
<organism evidence="6 7">
    <name type="scientific">Candidatus Marsarchaeota G2 archaeon OSP_D</name>
    <dbReference type="NCBI Taxonomy" id="1978157"/>
    <lineage>
        <taxon>Archaea</taxon>
        <taxon>Candidatus Marsarchaeota</taxon>
        <taxon>Candidatus Marsarchaeota group 2</taxon>
    </lineage>
</organism>
<feature type="domain" description="4Fe-4S ferredoxin-type" evidence="5">
    <location>
        <begin position="33"/>
        <end position="62"/>
    </location>
</feature>
<dbReference type="InterPro" id="IPR038465">
    <property type="entry name" value="APS_reduc_Bsu_C_sf"/>
</dbReference>
<keyword evidence="2" id="KW-0479">Metal-binding</keyword>
<evidence type="ECO:0000256" key="1">
    <source>
        <dbReference type="ARBA" id="ARBA00022485"/>
    </source>
</evidence>
<evidence type="ECO:0000313" key="6">
    <source>
        <dbReference type="EMBL" id="PSN88430.1"/>
    </source>
</evidence>
<dbReference type="InterPro" id="IPR011802">
    <property type="entry name" value="AprB"/>
</dbReference>
<dbReference type="GO" id="GO:0051539">
    <property type="term" value="F:4 iron, 4 sulfur cluster binding"/>
    <property type="evidence" value="ECO:0007669"/>
    <property type="project" value="UniProtKB-KW"/>
</dbReference>
<dbReference type="InterPro" id="IPR050572">
    <property type="entry name" value="Fe-S_Ferredoxin"/>
</dbReference>
<evidence type="ECO:0000256" key="2">
    <source>
        <dbReference type="ARBA" id="ARBA00022723"/>
    </source>
</evidence>
<evidence type="ECO:0000259" key="5">
    <source>
        <dbReference type="PROSITE" id="PS51379"/>
    </source>
</evidence>
<accession>A0A2R6APX7</accession>
<proteinExistence type="predicted"/>
<comment type="caution">
    <text evidence="6">The sequence shown here is derived from an EMBL/GenBank/DDBJ whole genome shotgun (WGS) entry which is preliminary data.</text>
</comment>
<dbReference type="EMBL" id="NEXE01000121">
    <property type="protein sequence ID" value="PSN88430.1"/>
    <property type="molecule type" value="Genomic_DNA"/>
</dbReference>
<dbReference type="PANTHER" id="PTHR43687">
    <property type="entry name" value="ADENYLYLSULFATE REDUCTASE, BETA SUBUNIT"/>
    <property type="match status" value="1"/>
</dbReference>
<evidence type="ECO:0000256" key="3">
    <source>
        <dbReference type="ARBA" id="ARBA00023004"/>
    </source>
</evidence>
<reference evidence="6 7" key="1">
    <citation type="submission" date="2017-04" db="EMBL/GenBank/DDBJ databases">
        <title>Novel microbial lineages endemic to geothermal iron-oxide mats fill important gaps in the evolutionary history of Archaea.</title>
        <authorList>
            <person name="Jay Z.J."/>
            <person name="Beam J.P."/>
            <person name="Dlakic M."/>
            <person name="Rusch D.B."/>
            <person name="Kozubal M.A."/>
            <person name="Inskeep W.P."/>
        </authorList>
    </citation>
    <scope>NUCLEOTIDE SEQUENCE [LARGE SCALE GENOMIC DNA]</scope>
    <source>
        <strain evidence="6">OSP_D</strain>
    </source>
</reference>
<dbReference type="GO" id="GO:0016491">
    <property type="term" value="F:oxidoreductase activity"/>
    <property type="evidence" value="ECO:0007669"/>
    <property type="project" value="UniProtKB-ARBA"/>
</dbReference>
<evidence type="ECO:0000313" key="7">
    <source>
        <dbReference type="Proteomes" id="UP000240322"/>
    </source>
</evidence>
<dbReference type="Gene3D" id="6.20.260.10">
    <property type="entry name" value="Adenylylsulphate reductase, beta subunit, C-terminal domain"/>
    <property type="match status" value="1"/>
</dbReference>
<keyword evidence="3" id="KW-0408">Iron</keyword>
<evidence type="ECO:0000256" key="4">
    <source>
        <dbReference type="ARBA" id="ARBA00023014"/>
    </source>
</evidence>
<sequence length="151" mass="17120">MPTFVYMSMCDGCGKCVEICPSDIMHIDPVMRRAYNIEPEYCWECYSCVKACPQNAIDMRGYADFAPLGHELTVLREPEKGVVSWKVVYRNGETKTFRFPIRTTKFGSIKPPTAYPEPSLEALSSPLLAHEPEYLKVEGLPTLHPKEAERA</sequence>
<gene>
    <name evidence="6" type="ORF">B9Q03_09335</name>
</gene>
<dbReference type="Pfam" id="PF12838">
    <property type="entry name" value="Fer4_7"/>
    <property type="match status" value="1"/>
</dbReference>
<keyword evidence="4" id="KW-0411">Iron-sulfur</keyword>
<protein>
    <submittedName>
        <fullName evidence="6">Adenylyl-sulfate reductase subunit beta</fullName>
    </submittedName>
</protein>
<name>A0A2R6APX7_9ARCH</name>
<dbReference type="NCBIfam" id="TIGR02060">
    <property type="entry name" value="aprB"/>
    <property type="match status" value="1"/>
</dbReference>
<dbReference type="GO" id="GO:0046872">
    <property type="term" value="F:metal ion binding"/>
    <property type="evidence" value="ECO:0007669"/>
    <property type="project" value="UniProtKB-KW"/>
</dbReference>
<dbReference type="PROSITE" id="PS00198">
    <property type="entry name" value="4FE4S_FER_1"/>
    <property type="match status" value="2"/>
</dbReference>
<dbReference type="SUPFAM" id="SSF54862">
    <property type="entry name" value="4Fe-4S ferredoxins"/>
    <property type="match status" value="1"/>
</dbReference>
<feature type="domain" description="4Fe-4S ferredoxin-type" evidence="5">
    <location>
        <begin position="1"/>
        <end position="30"/>
    </location>
</feature>
<dbReference type="Proteomes" id="UP000240322">
    <property type="component" value="Unassembled WGS sequence"/>
</dbReference>
<dbReference type="Pfam" id="PF12139">
    <property type="entry name" value="APS-reductase_C"/>
    <property type="match status" value="1"/>
</dbReference>
<dbReference type="Gene3D" id="3.30.70.20">
    <property type="match status" value="1"/>
</dbReference>
<keyword evidence="1" id="KW-0004">4Fe-4S</keyword>
<dbReference type="InterPro" id="IPR017896">
    <property type="entry name" value="4Fe4S_Fe-S-bd"/>
</dbReference>